<reference evidence="1 2" key="2">
    <citation type="journal article" date="2013" name="Genome Announc.">
        <title>Draft Genome Sequences of Porphyromonas crevioricanis JCM 15906T and Porphyromonas cansulci JCM 13913T Isolated from a Canine Oral Cavity.</title>
        <authorList>
            <person name="Sakamoto M."/>
            <person name="Tanaka N."/>
            <person name="Shiwa Y."/>
            <person name="Yoshikawa H."/>
            <person name="Ohkuma M."/>
        </authorList>
    </citation>
    <scope>NUCLEOTIDE SEQUENCE [LARGE SCALE GENOMIC DNA]</scope>
    <source>
        <strain evidence="1 2">JCM 15906</strain>
    </source>
</reference>
<protein>
    <submittedName>
        <fullName evidence="1">Uncharacterized protein</fullName>
    </submittedName>
</protein>
<reference evidence="2" key="1">
    <citation type="journal article" date="2013" name="Genome">
        <title>Draft Genome Sequences of Porphyromonas crevioricanis JCM 15906T and Porphyromonas cansulci JCM 13913T Isolated from a Canine Oral Cavity.</title>
        <authorList>
            <person name="Sakamoto M."/>
            <person name="Tanaka N."/>
            <person name="Shiwa Y."/>
            <person name="Yoshikawa H."/>
            <person name="Ohkuma M."/>
        </authorList>
    </citation>
    <scope>NUCLEOTIDE SEQUENCE [LARGE SCALE GENOMIC DNA]</scope>
    <source>
        <strain evidence="2">JCM 15906</strain>
    </source>
</reference>
<comment type="caution">
    <text evidence="1">The sequence shown here is derived from an EMBL/GenBank/DDBJ whole genome shotgun (WGS) entry which is preliminary data.</text>
</comment>
<name>S4N6J5_9PORP</name>
<dbReference type="Proteomes" id="UP000018031">
    <property type="component" value="Unassembled WGS sequence"/>
</dbReference>
<evidence type="ECO:0000313" key="2">
    <source>
        <dbReference type="Proteomes" id="UP000018031"/>
    </source>
</evidence>
<gene>
    <name evidence="1" type="ORF">PORCRE_52</name>
</gene>
<organism evidence="1 2">
    <name type="scientific">Porphyromonas crevioricanis JCM 15906</name>
    <dbReference type="NCBI Taxonomy" id="1305617"/>
    <lineage>
        <taxon>Bacteria</taxon>
        <taxon>Pseudomonadati</taxon>
        <taxon>Bacteroidota</taxon>
        <taxon>Bacteroidia</taxon>
        <taxon>Bacteroidales</taxon>
        <taxon>Porphyromonadaceae</taxon>
        <taxon>Porphyromonas</taxon>
    </lineage>
</organism>
<sequence>MPTYIQIGLNPLPPFGGDGLFCFFIIRLDCELHFFSCSNKQPKSKVAQKP</sequence>
<evidence type="ECO:0000313" key="1">
    <source>
        <dbReference type="EMBL" id="GAD04368.1"/>
    </source>
</evidence>
<proteinExistence type="predicted"/>
<accession>S4N6J5</accession>
<dbReference type="AlphaFoldDB" id="S4N6J5"/>
<dbReference type="EMBL" id="BAOU01000002">
    <property type="protein sequence ID" value="GAD04368.1"/>
    <property type="molecule type" value="Genomic_DNA"/>
</dbReference>